<proteinExistence type="predicted"/>
<keyword evidence="1" id="KW-1133">Transmembrane helix</keyword>
<keyword evidence="1" id="KW-0812">Transmembrane</keyword>
<keyword evidence="3" id="KW-1185">Reference proteome</keyword>
<name>A0A517SXN2_9BACT</name>
<accession>A0A517SXN2</accession>
<sequence length="351" mass="40350">MNRNSFIFNSNESLAADSPAVRIPVAVIVAIVAVVVIEFFLWHNVDWYSDQAAKYWLEKDGTQNSTADVMFLGSSVTLHSVNPLQVDSREVSTSNLALNGCRTNQQYFLLKRQLMHLETPPSHVVIELRAVDPNHQSWLYGPSFRFWMHYGEFNQGGNMIWAPDRYVDFTGNRLFASYSFRQAIDNWMTQCAKEKTLADTTRKRNLKIRDEFARTKGFAKGGFSQGAEESDLKIKPDEIEWRVSPMGEYWLDKLLTLLREKRIQPIFFVPPVPSAVQEKRDASGYDAELLAFVKEKEIQLGTRLPLIQPPHEAFKLSDFADTHHFSWQGSVTLSNYLHDKLPFFVREHTAP</sequence>
<reference evidence="2 3" key="1">
    <citation type="submission" date="2019-02" db="EMBL/GenBank/DDBJ databases">
        <title>Deep-cultivation of Planctomycetes and their phenomic and genomic characterization uncovers novel biology.</title>
        <authorList>
            <person name="Wiegand S."/>
            <person name="Jogler M."/>
            <person name="Boedeker C."/>
            <person name="Pinto D."/>
            <person name="Vollmers J."/>
            <person name="Rivas-Marin E."/>
            <person name="Kohn T."/>
            <person name="Peeters S.H."/>
            <person name="Heuer A."/>
            <person name="Rast P."/>
            <person name="Oberbeckmann S."/>
            <person name="Bunk B."/>
            <person name="Jeske O."/>
            <person name="Meyerdierks A."/>
            <person name="Storesund J.E."/>
            <person name="Kallscheuer N."/>
            <person name="Luecker S."/>
            <person name="Lage O.M."/>
            <person name="Pohl T."/>
            <person name="Merkel B.J."/>
            <person name="Hornburger P."/>
            <person name="Mueller R.-W."/>
            <person name="Bruemmer F."/>
            <person name="Labrenz M."/>
            <person name="Spormann A.M."/>
            <person name="Op den Camp H."/>
            <person name="Overmann J."/>
            <person name="Amann R."/>
            <person name="Jetten M.S.M."/>
            <person name="Mascher T."/>
            <person name="Medema M.H."/>
            <person name="Devos D.P."/>
            <person name="Kaster A.-K."/>
            <person name="Ovreas L."/>
            <person name="Rohde M."/>
            <person name="Galperin M.Y."/>
            <person name="Jogler C."/>
        </authorList>
    </citation>
    <scope>NUCLEOTIDE SEQUENCE [LARGE SCALE GENOMIC DNA]</scope>
    <source>
        <strain evidence="2 3">SV_7m_r</strain>
    </source>
</reference>
<evidence type="ECO:0000313" key="3">
    <source>
        <dbReference type="Proteomes" id="UP000315003"/>
    </source>
</evidence>
<dbReference type="AlphaFoldDB" id="A0A517SXN2"/>
<keyword evidence="1" id="KW-0472">Membrane</keyword>
<evidence type="ECO:0000313" key="2">
    <source>
        <dbReference type="EMBL" id="QDT60894.1"/>
    </source>
</evidence>
<dbReference type="SUPFAM" id="SSF52266">
    <property type="entry name" value="SGNH hydrolase"/>
    <property type="match status" value="1"/>
</dbReference>
<evidence type="ECO:0008006" key="4">
    <source>
        <dbReference type="Google" id="ProtNLM"/>
    </source>
</evidence>
<evidence type="ECO:0000256" key="1">
    <source>
        <dbReference type="SAM" id="Phobius"/>
    </source>
</evidence>
<protein>
    <recommendedName>
        <fullName evidence="4">DUF1574 domain-containing protein</fullName>
    </recommendedName>
</protein>
<organism evidence="2 3">
    <name type="scientific">Stieleria bergensis</name>
    <dbReference type="NCBI Taxonomy" id="2528025"/>
    <lineage>
        <taxon>Bacteria</taxon>
        <taxon>Pseudomonadati</taxon>
        <taxon>Planctomycetota</taxon>
        <taxon>Planctomycetia</taxon>
        <taxon>Pirellulales</taxon>
        <taxon>Pirellulaceae</taxon>
        <taxon>Stieleria</taxon>
    </lineage>
</organism>
<gene>
    <name evidence="2" type="ORF">SV7mr_34230</name>
</gene>
<dbReference type="Proteomes" id="UP000315003">
    <property type="component" value="Chromosome"/>
</dbReference>
<feature type="transmembrane region" description="Helical" evidence="1">
    <location>
        <begin position="20"/>
        <end position="41"/>
    </location>
</feature>
<dbReference type="EMBL" id="CP036272">
    <property type="protein sequence ID" value="QDT60894.1"/>
    <property type="molecule type" value="Genomic_DNA"/>
</dbReference>